<evidence type="ECO:0000256" key="5">
    <source>
        <dbReference type="ARBA" id="ARBA00023163"/>
    </source>
</evidence>
<dbReference type="PANTHER" id="PTHR19376:SF37">
    <property type="entry name" value="DNA-DIRECTED RNA POLYMERASE II SUBUNIT RPB1"/>
    <property type="match status" value="1"/>
</dbReference>
<dbReference type="STRING" id="914234.M2QEN5"/>
<evidence type="ECO:0000256" key="3">
    <source>
        <dbReference type="ARBA" id="ARBA00022679"/>
    </source>
</evidence>
<dbReference type="EMBL" id="KB446129">
    <property type="protein sequence ID" value="EMD30455.1"/>
    <property type="molecule type" value="Genomic_DNA"/>
</dbReference>
<reference evidence="8 9" key="1">
    <citation type="journal article" date="2012" name="Proc. Natl. Acad. Sci. U.S.A.">
        <title>Comparative genomics of Ceriporiopsis subvermispora and Phanerochaete chrysosporium provide insight into selective ligninolysis.</title>
        <authorList>
            <person name="Fernandez-Fueyo E."/>
            <person name="Ruiz-Duenas F.J."/>
            <person name="Ferreira P."/>
            <person name="Floudas D."/>
            <person name="Hibbett D.S."/>
            <person name="Canessa P."/>
            <person name="Larrondo L.F."/>
            <person name="James T.Y."/>
            <person name="Seelenfreund D."/>
            <person name="Lobos S."/>
            <person name="Polanco R."/>
            <person name="Tello M."/>
            <person name="Honda Y."/>
            <person name="Watanabe T."/>
            <person name="Watanabe T."/>
            <person name="Ryu J.S."/>
            <person name="Kubicek C.P."/>
            <person name="Schmoll M."/>
            <person name="Gaskell J."/>
            <person name="Hammel K.E."/>
            <person name="St John F.J."/>
            <person name="Vanden Wymelenberg A."/>
            <person name="Sabat G."/>
            <person name="Splinter BonDurant S."/>
            <person name="Syed K."/>
            <person name="Yadav J.S."/>
            <person name="Doddapaneni H."/>
            <person name="Subramanian V."/>
            <person name="Lavin J.L."/>
            <person name="Oguiza J.A."/>
            <person name="Perez G."/>
            <person name="Pisabarro A.G."/>
            <person name="Ramirez L."/>
            <person name="Santoyo F."/>
            <person name="Master E."/>
            <person name="Coutinho P.M."/>
            <person name="Henrissat B."/>
            <person name="Lombard V."/>
            <person name="Magnuson J.K."/>
            <person name="Kuees U."/>
            <person name="Hori C."/>
            <person name="Igarashi K."/>
            <person name="Samejima M."/>
            <person name="Held B.W."/>
            <person name="Barry K.W."/>
            <person name="LaButti K.M."/>
            <person name="Lapidus A."/>
            <person name="Lindquist E.A."/>
            <person name="Lucas S.M."/>
            <person name="Riley R."/>
            <person name="Salamov A.A."/>
            <person name="Hoffmeister D."/>
            <person name="Schwenk D."/>
            <person name="Hadar Y."/>
            <person name="Yarden O."/>
            <person name="de Vries R.P."/>
            <person name="Wiebenga A."/>
            <person name="Stenlid J."/>
            <person name="Eastwood D."/>
            <person name="Grigoriev I.V."/>
            <person name="Berka R.M."/>
            <person name="Blanchette R.A."/>
            <person name="Kersten P."/>
            <person name="Martinez A.T."/>
            <person name="Vicuna R."/>
            <person name="Cullen D."/>
        </authorList>
    </citation>
    <scope>NUCLEOTIDE SEQUENCE [LARGE SCALE GENOMIC DNA]</scope>
    <source>
        <strain evidence="8 9">B</strain>
    </source>
</reference>
<evidence type="ECO:0000256" key="1">
    <source>
        <dbReference type="ARBA" id="ARBA00012418"/>
    </source>
</evidence>
<dbReference type="InterPro" id="IPR045867">
    <property type="entry name" value="DNA-dir_RpoC_beta_prime"/>
</dbReference>
<dbReference type="Proteomes" id="UP000016930">
    <property type="component" value="Unassembled WGS sequence"/>
</dbReference>
<feature type="domain" description="RNA polymerase Rpb1" evidence="6">
    <location>
        <begin position="48"/>
        <end position="142"/>
    </location>
</feature>
<sequence length="175" mass="20091">MTECEGLVDTAIKIAETAYIQRHLVKAPQDVMVCYDATVRNLLADSTDGAFLERQHFETYALNDREFDYDYRVDVTDRQVGPDDSPHELQAKLDEEFAQSSEDRRPLRQIVFPLNLQRIIQMVHVDRRKPSDLKPTHIIDANRETFKWVLGEIEAKFNQSSAHPGEMCGTLAAQI</sequence>
<dbReference type="SUPFAM" id="SSF64484">
    <property type="entry name" value="beta and beta-prime subunits of DNA dependent RNA-polymerase"/>
    <property type="match status" value="1"/>
</dbReference>
<dbReference type="Pfam" id="PF04998">
    <property type="entry name" value="RNA_pol_Rpb1_5"/>
    <property type="match status" value="1"/>
</dbReference>
<proteinExistence type="predicted"/>
<accession>M2QEN5</accession>
<dbReference type="GO" id="GO:0003899">
    <property type="term" value="F:DNA-directed RNA polymerase activity"/>
    <property type="evidence" value="ECO:0007669"/>
    <property type="project" value="UniProtKB-EC"/>
</dbReference>
<name>M2QEN5_CERS8</name>
<dbReference type="HOGENOM" id="CLU_1532357_0_0_1"/>
<evidence type="ECO:0000259" key="7">
    <source>
        <dbReference type="Pfam" id="PF04998"/>
    </source>
</evidence>
<dbReference type="Pfam" id="PF04992">
    <property type="entry name" value="RNA_pol_Rpb1_6"/>
    <property type="match status" value="1"/>
</dbReference>
<keyword evidence="9" id="KW-1185">Reference proteome</keyword>
<keyword evidence="4" id="KW-0548">Nucleotidyltransferase</keyword>
<keyword evidence="2" id="KW-0240">DNA-directed RNA polymerase</keyword>
<evidence type="ECO:0000313" key="8">
    <source>
        <dbReference type="EMBL" id="EMD30455.1"/>
    </source>
</evidence>
<keyword evidence="3" id="KW-0808">Transferase</keyword>
<feature type="domain" description="RNA polymerase Rpb1" evidence="7">
    <location>
        <begin position="5"/>
        <end position="174"/>
    </location>
</feature>
<gene>
    <name evidence="8" type="ORF">CERSUDRAFT_69788</name>
</gene>
<dbReference type="AlphaFoldDB" id="M2QEN5"/>
<evidence type="ECO:0000256" key="4">
    <source>
        <dbReference type="ARBA" id="ARBA00022695"/>
    </source>
</evidence>
<organism evidence="8 9">
    <name type="scientific">Ceriporiopsis subvermispora (strain B)</name>
    <name type="common">White-rot fungus</name>
    <name type="synonym">Gelatoporia subvermispora</name>
    <dbReference type="NCBI Taxonomy" id="914234"/>
    <lineage>
        <taxon>Eukaryota</taxon>
        <taxon>Fungi</taxon>
        <taxon>Dikarya</taxon>
        <taxon>Basidiomycota</taxon>
        <taxon>Agaricomycotina</taxon>
        <taxon>Agaricomycetes</taxon>
        <taxon>Polyporales</taxon>
        <taxon>Gelatoporiaceae</taxon>
        <taxon>Gelatoporia</taxon>
    </lineage>
</organism>
<dbReference type="GO" id="GO:0005665">
    <property type="term" value="C:RNA polymerase II, core complex"/>
    <property type="evidence" value="ECO:0007669"/>
    <property type="project" value="TreeGrafter"/>
</dbReference>
<dbReference type="InterPro" id="IPR007075">
    <property type="entry name" value="RNA_pol_Rpb1_6"/>
</dbReference>
<evidence type="ECO:0000259" key="6">
    <source>
        <dbReference type="Pfam" id="PF04992"/>
    </source>
</evidence>
<dbReference type="Gene3D" id="6.10.250.2940">
    <property type="match status" value="1"/>
</dbReference>
<dbReference type="GO" id="GO:0006351">
    <property type="term" value="P:DNA-templated transcription"/>
    <property type="evidence" value="ECO:0007669"/>
    <property type="project" value="InterPro"/>
</dbReference>
<evidence type="ECO:0000313" key="9">
    <source>
        <dbReference type="Proteomes" id="UP000016930"/>
    </source>
</evidence>
<dbReference type="GO" id="GO:0003677">
    <property type="term" value="F:DNA binding"/>
    <property type="evidence" value="ECO:0007669"/>
    <property type="project" value="InterPro"/>
</dbReference>
<dbReference type="EC" id="2.7.7.6" evidence="1"/>
<dbReference type="OrthoDB" id="270392at2759"/>
<dbReference type="InterPro" id="IPR007081">
    <property type="entry name" value="RNA_pol_Rpb1_5"/>
</dbReference>
<protein>
    <recommendedName>
        <fullName evidence="1">DNA-directed RNA polymerase</fullName>
        <ecNumber evidence="1">2.7.7.6</ecNumber>
    </recommendedName>
</protein>
<keyword evidence="5" id="KW-0804">Transcription</keyword>
<dbReference type="PANTHER" id="PTHR19376">
    <property type="entry name" value="DNA-DIRECTED RNA POLYMERASE"/>
    <property type="match status" value="1"/>
</dbReference>
<evidence type="ECO:0000256" key="2">
    <source>
        <dbReference type="ARBA" id="ARBA00022478"/>
    </source>
</evidence>